<dbReference type="AlphaFoldDB" id="A0A3B3CLD3"/>
<name>A0A3B3CLD3_ORYME</name>
<dbReference type="OMA" id="QNSKIMF"/>
<evidence type="ECO:0000256" key="1">
    <source>
        <dbReference type="SAM" id="Coils"/>
    </source>
</evidence>
<dbReference type="Proteomes" id="UP000261560">
    <property type="component" value="Unplaced"/>
</dbReference>
<organism evidence="3 4">
    <name type="scientific">Oryzias melastigma</name>
    <name type="common">Marine medaka</name>
    <dbReference type="NCBI Taxonomy" id="30732"/>
    <lineage>
        <taxon>Eukaryota</taxon>
        <taxon>Metazoa</taxon>
        <taxon>Chordata</taxon>
        <taxon>Craniata</taxon>
        <taxon>Vertebrata</taxon>
        <taxon>Euteleostomi</taxon>
        <taxon>Actinopterygii</taxon>
        <taxon>Neopterygii</taxon>
        <taxon>Teleostei</taxon>
        <taxon>Neoteleostei</taxon>
        <taxon>Acanthomorphata</taxon>
        <taxon>Ovalentaria</taxon>
        <taxon>Atherinomorphae</taxon>
        <taxon>Beloniformes</taxon>
        <taxon>Adrianichthyidae</taxon>
        <taxon>Oryziinae</taxon>
        <taxon>Oryzias</taxon>
    </lineage>
</organism>
<keyword evidence="4" id="KW-1185">Reference proteome</keyword>
<feature type="coiled-coil region" evidence="1">
    <location>
        <begin position="93"/>
        <end position="155"/>
    </location>
</feature>
<dbReference type="InterPro" id="IPR004244">
    <property type="entry name" value="Transposase_22"/>
</dbReference>
<evidence type="ECO:0000313" key="4">
    <source>
        <dbReference type="Proteomes" id="UP000261560"/>
    </source>
</evidence>
<dbReference type="Ensembl" id="ENSOMET00000027056.1">
    <property type="protein sequence ID" value="ENSOMEP00000018150.1"/>
    <property type="gene ID" value="ENSOMEG00000019850.1"/>
</dbReference>
<sequence length="329" mass="37433">PPGVEQPNNFFTSSMPNKKRDGRKTGARKANANASATFDSQGNGAEEDGAEQVMTENDVEDCTASRDNVIVEQMTKNMAKMLDDKLATILKPVTDLSEKFDNIIERMTTLEQRVSDLEDGSARSAPRMESVEKALQKALERLDNHENQSRRQNIRVIGLKEGVEGSDPVVFFEGWIPEILGMQEKRIKIERAHRTGPPSGRDGKRGPRAVLVRLHNFTDKQKILYAARKKGKLQVDGREISFYQDFTADLVKKRQESAAALRRLREAGVKYSFVYPAVIRIFHRNGSVMILCSGFVIKYFFEQGLEDFYLTVAYIYFRLKKKLRLMKSM</sequence>
<dbReference type="Gene3D" id="3.30.70.1820">
    <property type="entry name" value="L1 transposable element, RRM domain"/>
    <property type="match status" value="1"/>
</dbReference>
<reference evidence="3" key="1">
    <citation type="submission" date="2025-08" db="UniProtKB">
        <authorList>
            <consortium name="Ensembl"/>
        </authorList>
    </citation>
    <scope>IDENTIFICATION</scope>
</reference>
<dbReference type="GeneTree" id="ENSGT01030000235216"/>
<protein>
    <recommendedName>
        <fullName evidence="5">L1 transposable element RRM domain-containing protein</fullName>
    </recommendedName>
</protein>
<dbReference type="PANTHER" id="PTHR11505">
    <property type="entry name" value="L1 TRANSPOSABLE ELEMENT-RELATED"/>
    <property type="match status" value="1"/>
</dbReference>
<dbReference type="PaxDb" id="30732-ENSOMEP00000018150"/>
<evidence type="ECO:0008006" key="5">
    <source>
        <dbReference type="Google" id="ProtNLM"/>
    </source>
</evidence>
<feature type="region of interest" description="Disordered" evidence="2">
    <location>
        <begin position="1"/>
        <end position="49"/>
    </location>
</feature>
<accession>A0A3B3CLD3</accession>
<evidence type="ECO:0000256" key="2">
    <source>
        <dbReference type="SAM" id="MobiDB-lite"/>
    </source>
</evidence>
<dbReference type="STRING" id="30732.ENSOMEP00000018150"/>
<keyword evidence="1" id="KW-0175">Coiled coil</keyword>
<feature type="compositionally biased region" description="Polar residues" evidence="2">
    <location>
        <begin position="1"/>
        <end position="16"/>
    </location>
</feature>
<evidence type="ECO:0000313" key="3">
    <source>
        <dbReference type="Ensembl" id="ENSOMEP00000018150.1"/>
    </source>
</evidence>
<proteinExistence type="predicted"/>
<dbReference type="FunFam" id="3.30.70.1820:FF:000004">
    <property type="entry name" value="Uncharacterized protein"/>
    <property type="match status" value="1"/>
</dbReference>
<dbReference type="Gene3D" id="1.20.1260.80">
    <property type="match status" value="1"/>
</dbReference>
<reference evidence="3" key="2">
    <citation type="submission" date="2025-09" db="UniProtKB">
        <authorList>
            <consortium name="Ensembl"/>
        </authorList>
    </citation>
    <scope>IDENTIFICATION</scope>
</reference>
<feature type="compositionally biased region" description="Polar residues" evidence="2">
    <location>
        <begin position="32"/>
        <end position="43"/>
    </location>
</feature>